<dbReference type="EMBL" id="JANKHO010001177">
    <property type="protein sequence ID" value="KAJ3503175.1"/>
    <property type="molecule type" value="Genomic_DNA"/>
</dbReference>
<comment type="caution">
    <text evidence="1">The sequence shown here is derived from an EMBL/GenBank/DDBJ whole genome shotgun (WGS) entry which is preliminary data.</text>
</comment>
<gene>
    <name evidence="1" type="ORF">NLJ89_g8553</name>
</gene>
<keyword evidence="2" id="KW-1185">Reference proteome</keyword>
<evidence type="ECO:0000313" key="2">
    <source>
        <dbReference type="Proteomes" id="UP001148786"/>
    </source>
</evidence>
<evidence type="ECO:0000313" key="1">
    <source>
        <dbReference type="EMBL" id="KAJ3503175.1"/>
    </source>
</evidence>
<reference evidence="1" key="1">
    <citation type="submission" date="2022-07" db="EMBL/GenBank/DDBJ databases">
        <title>Genome Sequence of Agrocybe chaxingu.</title>
        <authorList>
            <person name="Buettner E."/>
        </authorList>
    </citation>
    <scope>NUCLEOTIDE SEQUENCE</scope>
    <source>
        <strain evidence="1">MP-N11</strain>
    </source>
</reference>
<organism evidence="1 2">
    <name type="scientific">Agrocybe chaxingu</name>
    <dbReference type="NCBI Taxonomy" id="84603"/>
    <lineage>
        <taxon>Eukaryota</taxon>
        <taxon>Fungi</taxon>
        <taxon>Dikarya</taxon>
        <taxon>Basidiomycota</taxon>
        <taxon>Agaricomycotina</taxon>
        <taxon>Agaricomycetes</taxon>
        <taxon>Agaricomycetidae</taxon>
        <taxon>Agaricales</taxon>
        <taxon>Agaricineae</taxon>
        <taxon>Strophariaceae</taxon>
        <taxon>Agrocybe</taxon>
    </lineage>
</organism>
<dbReference type="Proteomes" id="UP001148786">
    <property type="component" value="Unassembled WGS sequence"/>
</dbReference>
<proteinExistence type="predicted"/>
<accession>A0A9W8JV17</accession>
<name>A0A9W8JV17_9AGAR</name>
<dbReference type="AlphaFoldDB" id="A0A9W8JV17"/>
<protein>
    <submittedName>
        <fullName evidence="1">Uncharacterized protein</fullName>
    </submittedName>
</protein>
<sequence>MSTTVGTDEDLDDYPIMGMMQELTEGGGILLKNSLFTTASMAVLRDLFETRRRIALDPLTRIRIRSESIIDLRLMLQRRSIINARGASRLIIGLCNLIKNTHVSDTASLEQLFQTVPIVDIRDLIFSLLPVLPSDTLVVLLDGVQADIVSGNMLAKFSSLIVVAALGNIRGTSDRLIKFAKDFWPQVEEIGKQPLCSLSYPLSQVIQAWSASSELSFIVKKRARRVIEVRGLPHEFASI</sequence>